<feature type="region of interest" description="Disordered" evidence="1">
    <location>
        <begin position="133"/>
        <end position="167"/>
    </location>
</feature>
<evidence type="ECO:0000313" key="2">
    <source>
        <dbReference type="EMBL" id="AAL63679.1"/>
    </source>
</evidence>
<dbReference type="InParanoid" id="Q8ZWM2"/>
<dbReference type="KEGG" id="pai:PAE1718"/>
<dbReference type="EMBL" id="AE009441">
    <property type="protein sequence ID" value="AAL63679.1"/>
    <property type="molecule type" value="Genomic_DNA"/>
</dbReference>
<sequence>MFHDMAMWVLLGLLLAVLLIAKPEPLVVELEEGVGPVEWGVYLKTSEGLYKAAVVYLPAYYEVAFPDNTTGKAPFYQPWRFAVLPLERVNKTGNIVGRIITDQGTILFVDEPPVIIFAKEALASKPAKVMAKELPPPRSLAPKPKITTRNLENSESKDQAARPESTSVAVGAALEPVGALYLAGQARNNQYLRVYKADPYVSPPCGDDYVYLGKNVRHAALGILPRDWAQGRVVVELYNVAGCSLIGTYSITVPPGGDYIFAYFILFSKFGGRDVSNTELAARFKFEGSGAISANVSIAYNRVVAANFQTSTYDLRQYGTISSSQYFYGVLHAPHIPPDGLSDMNIDINVVLYTVDVANGVCQYKQLKYEVYINNAYEGGGYLPCNTESSSCKCSGAITLSYSSAPFPLRSAKGAGRGALSVALIFKRPDSSTPPRIYLYTASQRISGNFWREIYTPYALSWEHLQQFALAHIINREATNIAVVAKSTGTSMSGDWNLGLELGVGGPNIKRVDWINVRFRHNMAGRLSNIPYRLYYAMGDAIKPVSAPWWQELGAAAADVISLVITIIPMGYSTSVLAGLLTYAAGKFINAATGQVVTYGDNSTFYVEWWRGWSEPTPNYVVINLYMGYQGSDVNLNTEYITFASNRGIESYPAYSGGAVPRYWGSIGETMTWWSFRGLAHYTTWNPR</sequence>
<proteinExistence type="predicted"/>
<dbReference type="PATRIC" id="fig|178306.9.peg.1271"/>
<dbReference type="AlphaFoldDB" id="Q8ZWM2"/>
<organism evidence="2 3">
    <name type="scientific">Pyrobaculum aerophilum (strain ATCC 51768 / DSM 7523 / JCM 9630 / CIP 104966 / NBRC 100827 / IM2)</name>
    <dbReference type="NCBI Taxonomy" id="178306"/>
    <lineage>
        <taxon>Archaea</taxon>
        <taxon>Thermoproteota</taxon>
        <taxon>Thermoprotei</taxon>
        <taxon>Thermoproteales</taxon>
        <taxon>Thermoproteaceae</taxon>
        <taxon>Pyrobaculum</taxon>
    </lineage>
</organism>
<dbReference type="HOGENOM" id="CLU_399906_0_0_2"/>
<accession>Q8ZWM2</accession>
<dbReference type="EnsemblBacteria" id="AAL63679">
    <property type="protein sequence ID" value="AAL63679"/>
    <property type="gene ID" value="PAE1718"/>
</dbReference>
<evidence type="ECO:0000256" key="1">
    <source>
        <dbReference type="SAM" id="MobiDB-lite"/>
    </source>
</evidence>
<protein>
    <submittedName>
        <fullName evidence="2">P. aerophilum family 66 protein</fullName>
    </submittedName>
</protein>
<name>Q8ZWM2_PYRAE</name>
<dbReference type="eggNOG" id="arCOG07012">
    <property type="taxonomic scope" value="Archaea"/>
</dbReference>
<keyword evidence="3" id="KW-1185">Reference proteome</keyword>
<dbReference type="Proteomes" id="UP000002439">
    <property type="component" value="Chromosome"/>
</dbReference>
<evidence type="ECO:0000313" key="3">
    <source>
        <dbReference type="Proteomes" id="UP000002439"/>
    </source>
</evidence>
<reference evidence="2 3" key="1">
    <citation type="journal article" date="2002" name="Proc. Natl. Acad. Sci. U.S.A.">
        <title>Genome sequence of the hyperthermophilic crenarchaeon Pyrobaculum aerophilum.</title>
        <authorList>
            <person name="Fitz-Gibbon S.T."/>
            <person name="Ladner H."/>
            <person name="Kim U.J."/>
            <person name="Stetter K.O."/>
            <person name="Simon M.I."/>
            <person name="Miller J.H."/>
        </authorList>
    </citation>
    <scope>NUCLEOTIDE SEQUENCE [LARGE SCALE GENOMIC DNA]</scope>
    <source>
        <strain evidence="3">ATCC 51768 / DSM 7523 / JCM 9630 / CIP 104966 / NBRC 100827 / IM2</strain>
    </source>
</reference>
<gene>
    <name evidence="2" type="ordered locus">PAE1718</name>
</gene>
<feature type="compositionally biased region" description="Basic and acidic residues" evidence="1">
    <location>
        <begin position="152"/>
        <end position="161"/>
    </location>
</feature>